<feature type="domain" description="GH18" evidence="1">
    <location>
        <begin position="13"/>
        <end position="96"/>
    </location>
</feature>
<dbReference type="OrthoDB" id="76388at2759"/>
<evidence type="ECO:0000259" key="1">
    <source>
        <dbReference type="PROSITE" id="PS51910"/>
    </source>
</evidence>
<dbReference type="Proteomes" id="UP000287033">
    <property type="component" value="Unassembled WGS sequence"/>
</dbReference>
<dbReference type="STRING" id="137246.A0A401TE52"/>
<name>A0A401TE52_CHIPU</name>
<accession>A0A401TE52</accession>
<dbReference type="OMA" id="HIDPNIC"/>
<protein>
    <recommendedName>
        <fullName evidence="1">GH18 domain-containing protein</fullName>
    </recommendedName>
</protein>
<gene>
    <name evidence="2" type="ORF">chiPu_0024576</name>
</gene>
<feature type="non-terminal residue" evidence="2">
    <location>
        <position position="1"/>
    </location>
</feature>
<dbReference type="GO" id="GO:0004568">
    <property type="term" value="F:chitinase activity"/>
    <property type="evidence" value="ECO:0007669"/>
    <property type="project" value="TreeGrafter"/>
</dbReference>
<dbReference type="InterPro" id="IPR001223">
    <property type="entry name" value="Glyco_hydro18_cat"/>
</dbReference>
<dbReference type="AlphaFoldDB" id="A0A401TE52"/>
<sequence length="96" mass="11179">SLVLLQRSLVSSYKLVCYYTNWSQYRPSTAKFVPSNVDPYLCTHLIYAFASMTDNKLTTYEWNDETMYVKFNDLKKKNSKLKTLLAIGGWNFGTSR</sequence>
<dbReference type="InterPro" id="IPR017853">
    <property type="entry name" value="GH"/>
</dbReference>
<dbReference type="GO" id="GO:0005576">
    <property type="term" value="C:extracellular region"/>
    <property type="evidence" value="ECO:0007669"/>
    <property type="project" value="TreeGrafter"/>
</dbReference>
<proteinExistence type="predicted"/>
<organism evidence="2 3">
    <name type="scientific">Chiloscyllium punctatum</name>
    <name type="common">Brownbanded bambooshark</name>
    <name type="synonym">Hemiscyllium punctatum</name>
    <dbReference type="NCBI Taxonomy" id="137246"/>
    <lineage>
        <taxon>Eukaryota</taxon>
        <taxon>Metazoa</taxon>
        <taxon>Chordata</taxon>
        <taxon>Craniata</taxon>
        <taxon>Vertebrata</taxon>
        <taxon>Chondrichthyes</taxon>
        <taxon>Elasmobranchii</taxon>
        <taxon>Galeomorphii</taxon>
        <taxon>Galeoidea</taxon>
        <taxon>Orectolobiformes</taxon>
        <taxon>Hemiscylliidae</taxon>
        <taxon>Chiloscyllium</taxon>
    </lineage>
</organism>
<dbReference type="PANTHER" id="PTHR11177">
    <property type="entry name" value="CHITINASE"/>
    <property type="match status" value="1"/>
</dbReference>
<dbReference type="GO" id="GO:0008061">
    <property type="term" value="F:chitin binding"/>
    <property type="evidence" value="ECO:0007669"/>
    <property type="project" value="TreeGrafter"/>
</dbReference>
<dbReference type="GO" id="GO:0005975">
    <property type="term" value="P:carbohydrate metabolic process"/>
    <property type="evidence" value="ECO:0007669"/>
    <property type="project" value="InterPro"/>
</dbReference>
<dbReference type="Pfam" id="PF00704">
    <property type="entry name" value="Glyco_hydro_18"/>
    <property type="match status" value="1"/>
</dbReference>
<evidence type="ECO:0000313" key="3">
    <source>
        <dbReference type="Proteomes" id="UP000287033"/>
    </source>
</evidence>
<comment type="caution">
    <text evidence="2">The sequence shown here is derived from an EMBL/GenBank/DDBJ whole genome shotgun (WGS) entry which is preliminary data.</text>
</comment>
<dbReference type="InterPro" id="IPR050314">
    <property type="entry name" value="Glycosyl_Hydrlase_18"/>
</dbReference>
<dbReference type="PROSITE" id="PS51910">
    <property type="entry name" value="GH18_2"/>
    <property type="match status" value="1"/>
</dbReference>
<evidence type="ECO:0000313" key="2">
    <source>
        <dbReference type="EMBL" id="GCC40913.1"/>
    </source>
</evidence>
<dbReference type="Gene3D" id="3.20.20.80">
    <property type="entry name" value="Glycosidases"/>
    <property type="match status" value="1"/>
</dbReference>
<keyword evidence="3" id="KW-1185">Reference proteome</keyword>
<dbReference type="SUPFAM" id="SSF51445">
    <property type="entry name" value="(Trans)glycosidases"/>
    <property type="match status" value="1"/>
</dbReference>
<dbReference type="PANTHER" id="PTHR11177:SF317">
    <property type="entry name" value="CHITINASE 12-RELATED"/>
    <property type="match status" value="1"/>
</dbReference>
<reference evidence="2 3" key="1">
    <citation type="journal article" date="2018" name="Nat. Ecol. Evol.">
        <title>Shark genomes provide insights into elasmobranch evolution and the origin of vertebrates.</title>
        <authorList>
            <person name="Hara Y"/>
            <person name="Yamaguchi K"/>
            <person name="Onimaru K"/>
            <person name="Kadota M"/>
            <person name="Koyanagi M"/>
            <person name="Keeley SD"/>
            <person name="Tatsumi K"/>
            <person name="Tanaka K"/>
            <person name="Motone F"/>
            <person name="Kageyama Y"/>
            <person name="Nozu R"/>
            <person name="Adachi N"/>
            <person name="Nishimura O"/>
            <person name="Nakagawa R"/>
            <person name="Tanegashima C"/>
            <person name="Kiyatake I"/>
            <person name="Matsumoto R"/>
            <person name="Murakumo K"/>
            <person name="Nishida K"/>
            <person name="Terakita A"/>
            <person name="Kuratani S"/>
            <person name="Sato K"/>
            <person name="Hyodo S Kuraku.S."/>
        </authorList>
    </citation>
    <scope>NUCLEOTIDE SEQUENCE [LARGE SCALE GENOMIC DNA]</scope>
</reference>
<dbReference type="GO" id="GO:0006032">
    <property type="term" value="P:chitin catabolic process"/>
    <property type="evidence" value="ECO:0007669"/>
    <property type="project" value="TreeGrafter"/>
</dbReference>
<dbReference type="EMBL" id="BEZZ01042089">
    <property type="protein sequence ID" value="GCC40913.1"/>
    <property type="molecule type" value="Genomic_DNA"/>
</dbReference>